<dbReference type="EMBL" id="JAANAS010000002">
    <property type="protein sequence ID" value="NGZ88864.1"/>
    <property type="molecule type" value="Genomic_DNA"/>
</dbReference>
<evidence type="ECO:0000313" key="4">
    <source>
        <dbReference type="EMBL" id="NGZ88864.1"/>
    </source>
</evidence>
<dbReference type="Gene3D" id="3.40.50.720">
    <property type="entry name" value="NAD(P)-binding Rossmann-like Domain"/>
    <property type="match status" value="1"/>
</dbReference>
<accession>A0A967E1J8</accession>
<evidence type="ECO:0000313" key="5">
    <source>
        <dbReference type="Proteomes" id="UP000643701"/>
    </source>
</evidence>
<dbReference type="GO" id="GO:0016491">
    <property type="term" value="F:oxidoreductase activity"/>
    <property type="evidence" value="ECO:0007669"/>
    <property type="project" value="UniProtKB-KW"/>
</dbReference>
<dbReference type="Pfam" id="PF00106">
    <property type="entry name" value="adh_short"/>
    <property type="match status" value="1"/>
</dbReference>
<dbReference type="PRINTS" id="PR00081">
    <property type="entry name" value="GDHRDH"/>
</dbReference>
<dbReference type="PANTHER" id="PTHR44169:SF6">
    <property type="entry name" value="NADPH-DEPENDENT 1-ACYLDIHYDROXYACETONE PHOSPHATE REDUCTASE"/>
    <property type="match status" value="1"/>
</dbReference>
<evidence type="ECO:0000256" key="1">
    <source>
        <dbReference type="ARBA" id="ARBA00006484"/>
    </source>
</evidence>
<name>A0A967E1J8_9FLAO</name>
<reference evidence="4" key="1">
    <citation type="submission" date="2020-03" db="EMBL/GenBank/DDBJ databases">
        <title>Psychroflexus Maritimus sp. nov., isolate from marine sediment.</title>
        <authorList>
            <person name="Zhong Y.-L."/>
        </authorList>
    </citation>
    <scope>NUCLEOTIDE SEQUENCE</scope>
    <source>
        <strain evidence="4">C1</strain>
    </source>
</reference>
<dbReference type="InterPro" id="IPR020904">
    <property type="entry name" value="Sc_DH/Rdtase_CS"/>
</dbReference>
<dbReference type="PANTHER" id="PTHR44169">
    <property type="entry name" value="NADPH-DEPENDENT 1-ACYLDIHYDROXYACETONE PHOSPHATE REDUCTASE"/>
    <property type="match status" value="1"/>
</dbReference>
<evidence type="ECO:0000256" key="3">
    <source>
        <dbReference type="RuleBase" id="RU000363"/>
    </source>
</evidence>
<dbReference type="PROSITE" id="PS00061">
    <property type="entry name" value="ADH_SHORT"/>
    <property type="match status" value="1"/>
</dbReference>
<gene>
    <name evidence="4" type="ORF">G7034_01195</name>
</gene>
<comment type="similarity">
    <text evidence="1 3">Belongs to the short-chain dehydrogenases/reductases (SDR) family.</text>
</comment>
<organism evidence="4 5">
    <name type="scientific">Psychroflexus maritimus</name>
    <dbReference type="NCBI Taxonomy" id="2714865"/>
    <lineage>
        <taxon>Bacteria</taxon>
        <taxon>Pseudomonadati</taxon>
        <taxon>Bacteroidota</taxon>
        <taxon>Flavobacteriia</taxon>
        <taxon>Flavobacteriales</taxon>
        <taxon>Flavobacteriaceae</taxon>
        <taxon>Psychroflexus</taxon>
    </lineage>
</organism>
<dbReference type="AlphaFoldDB" id="A0A967E1J8"/>
<evidence type="ECO:0000256" key="2">
    <source>
        <dbReference type="ARBA" id="ARBA00023002"/>
    </source>
</evidence>
<keyword evidence="2" id="KW-0560">Oxidoreductase</keyword>
<dbReference type="Proteomes" id="UP000643701">
    <property type="component" value="Unassembled WGS sequence"/>
</dbReference>
<dbReference type="InterPro" id="IPR036291">
    <property type="entry name" value="NAD(P)-bd_dom_sf"/>
</dbReference>
<keyword evidence="5" id="KW-1185">Reference proteome</keyword>
<dbReference type="SUPFAM" id="SSF51735">
    <property type="entry name" value="NAD(P)-binding Rossmann-fold domains"/>
    <property type="match status" value="1"/>
</dbReference>
<proteinExistence type="inferred from homology"/>
<comment type="caution">
    <text evidence="4">The sequence shown here is derived from an EMBL/GenBank/DDBJ whole genome shotgun (WGS) entry which is preliminary data.</text>
</comment>
<dbReference type="InterPro" id="IPR002347">
    <property type="entry name" value="SDR_fam"/>
</dbReference>
<dbReference type="PRINTS" id="PR00080">
    <property type="entry name" value="SDRFAMILY"/>
</dbReference>
<dbReference type="CDD" id="cd05374">
    <property type="entry name" value="17beta-HSD-like_SDR_c"/>
    <property type="match status" value="1"/>
</dbReference>
<sequence length="271" mass="30215">MEKNKLHKTVLITGASSGIGEATAQLLSKQGFQVFGTSRKPKSSTNNWIMIALDLNQPDSITKAIEEVIRQAGKIDVLINNAGLGITGPAEETPLKEVENVFQANLFGTCQVINEVIPHMRKNKFGKIINITSIAGYMGLPYRGFYSASKAALIQVSEAYRMEIEQFGIQVSCLAPGDIATNIASRRFHSVAKEKSPYFKNYQASLNLMDNHVDEGMSAQKVALEIEKIIKSRKPKVHYLVGGFLEKFSIYLKRFLPQKTYESLLKKHYNL</sequence>
<protein>
    <submittedName>
        <fullName evidence="4">SDR family oxidoreductase</fullName>
    </submittedName>
</protein>
<dbReference type="RefSeq" id="WP_166399136.1">
    <property type="nucleotide sequence ID" value="NZ_JAANAS010000002.1"/>
</dbReference>